<dbReference type="OrthoDB" id="285121at2157"/>
<gene>
    <name evidence="3" type="ORF">SAMN04488694_10680</name>
    <name evidence="2" type="ORF">SAMN05192552_1006115</name>
</gene>
<protein>
    <submittedName>
        <fullName evidence="2">Uncharacterized protein</fullName>
    </submittedName>
</protein>
<dbReference type="InterPro" id="IPR058328">
    <property type="entry name" value="DUF8015"/>
</dbReference>
<evidence type="ECO:0000313" key="4">
    <source>
        <dbReference type="Proteomes" id="UP000199320"/>
    </source>
</evidence>
<feature type="transmembrane region" description="Helical" evidence="1">
    <location>
        <begin position="7"/>
        <end position="27"/>
    </location>
</feature>
<reference evidence="3" key="2">
    <citation type="submission" date="2016-10" db="EMBL/GenBank/DDBJ databases">
        <authorList>
            <person name="de Groot N.N."/>
        </authorList>
    </citation>
    <scope>NUCLEOTIDE SEQUENCE [LARGE SCALE GENOMIC DNA]</scope>
    <source>
        <strain evidence="3">CDM_6</strain>
    </source>
</reference>
<dbReference type="Pfam" id="PF26047">
    <property type="entry name" value="DUF8015"/>
    <property type="match status" value="1"/>
</dbReference>
<keyword evidence="1" id="KW-1133">Transmembrane helix</keyword>
<dbReference type="Proteomes" id="UP000324021">
    <property type="component" value="Unassembled WGS sequence"/>
</dbReference>
<dbReference type="STRING" id="392421.SAMN04488694_10680"/>
<accession>A0A1G6NNN3</accession>
<evidence type="ECO:0000313" key="5">
    <source>
        <dbReference type="Proteomes" id="UP000324021"/>
    </source>
</evidence>
<dbReference type="EMBL" id="FOIC01000006">
    <property type="protein sequence ID" value="SET39405.1"/>
    <property type="molecule type" value="Genomic_DNA"/>
</dbReference>
<feature type="transmembrane region" description="Helical" evidence="1">
    <location>
        <begin position="33"/>
        <end position="54"/>
    </location>
</feature>
<dbReference type="Proteomes" id="UP000199320">
    <property type="component" value="Unassembled WGS sequence"/>
</dbReference>
<dbReference type="RefSeq" id="WP_092931895.1">
    <property type="nucleotide sequence ID" value="NZ_FMZP01000006.1"/>
</dbReference>
<dbReference type="AlphaFoldDB" id="A0A1G6NNN3"/>
<keyword evidence="1" id="KW-0812">Transmembrane</keyword>
<name>A0A1G6NNN3_9EURY</name>
<evidence type="ECO:0000313" key="3">
    <source>
        <dbReference type="EMBL" id="SET39405.1"/>
    </source>
</evidence>
<evidence type="ECO:0000313" key="2">
    <source>
        <dbReference type="EMBL" id="SDC69612.1"/>
    </source>
</evidence>
<sequence>MEYTLQYYDLVLSGIGASLGLGVLIGAATTVSFFVAVAGFGGVAIALITHALFINGPVDDTEDLTEEVALEEVPQVLSPIETGPET</sequence>
<proteinExistence type="predicted"/>
<reference evidence="4 5" key="1">
    <citation type="submission" date="2016-10" db="EMBL/GenBank/DDBJ databases">
        <authorList>
            <person name="Varghese N."/>
            <person name="Submissions S."/>
        </authorList>
    </citation>
    <scope>NUCLEOTIDE SEQUENCE [LARGE SCALE GENOMIC DNA]</scope>
    <source>
        <strain evidence="2 5">CDM_1</strain>
        <strain evidence="4">CDM_6</strain>
    </source>
</reference>
<organism evidence="2 5">
    <name type="scientific">Natrinema hispanicum</name>
    <dbReference type="NCBI Taxonomy" id="392421"/>
    <lineage>
        <taxon>Archaea</taxon>
        <taxon>Methanobacteriati</taxon>
        <taxon>Methanobacteriota</taxon>
        <taxon>Stenosarchaea group</taxon>
        <taxon>Halobacteria</taxon>
        <taxon>Halobacteriales</taxon>
        <taxon>Natrialbaceae</taxon>
        <taxon>Natrinema</taxon>
    </lineage>
</organism>
<keyword evidence="4" id="KW-1185">Reference proteome</keyword>
<dbReference type="EMBL" id="FMZP01000006">
    <property type="protein sequence ID" value="SDC69612.1"/>
    <property type="molecule type" value="Genomic_DNA"/>
</dbReference>
<keyword evidence="1" id="KW-0472">Membrane</keyword>
<evidence type="ECO:0000256" key="1">
    <source>
        <dbReference type="SAM" id="Phobius"/>
    </source>
</evidence>